<dbReference type="Proteomes" id="UP000268727">
    <property type="component" value="Unassembled WGS sequence"/>
</dbReference>
<protein>
    <submittedName>
        <fullName evidence="2">Uncharacterized protein</fullName>
    </submittedName>
</protein>
<proteinExistence type="predicted"/>
<sequence>MPPRLRALSSPKPIAAADTSNAPANAPTAPSEGPAPLDARHFLFPLVEALSGRRPPRQLSGAFAPRALTTVAAAATPTRTRLGRYRLCHVSPDAAELAGTLHMPTKVRAFAARVERQGSRWHCTEFHLLP</sequence>
<dbReference type="AlphaFoldDB" id="A0A3N1HCG9"/>
<dbReference type="Pfam" id="PF20060">
    <property type="entry name" value="DUF6459"/>
    <property type="match status" value="1"/>
</dbReference>
<organism evidence="2 3">
    <name type="scientific">Saccharothrix texasensis</name>
    <dbReference type="NCBI Taxonomy" id="103734"/>
    <lineage>
        <taxon>Bacteria</taxon>
        <taxon>Bacillati</taxon>
        <taxon>Actinomycetota</taxon>
        <taxon>Actinomycetes</taxon>
        <taxon>Pseudonocardiales</taxon>
        <taxon>Pseudonocardiaceae</taxon>
        <taxon>Saccharothrix</taxon>
    </lineage>
</organism>
<feature type="compositionally biased region" description="Low complexity" evidence="1">
    <location>
        <begin position="15"/>
        <end position="31"/>
    </location>
</feature>
<dbReference type="EMBL" id="RJKM01000001">
    <property type="protein sequence ID" value="ROP40190.1"/>
    <property type="molecule type" value="Genomic_DNA"/>
</dbReference>
<dbReference type="InterPro" id="IPR045596">
    <property type="entry name" value="DUF6459"/>
</dbReference>
<evidence type="ECO:0000313" key="2">
    <source>
        <dbReference type="EMBL" id="ROP40190.1"/>
    </source>
</evidence>
<name>A0A3N1HCG9_9PSEU</name>
<gene>
    <name evidence="2" type="ORF">EDD40_5596</name>
</gene>
<evidence type="ECO:0000313" key="3">
    <source>
        <dbReference type="Proteomes" id="UP000268727"/>
    </source>
</evidence>
<accession>A0A3N1HCG9</accession>
<feature type="region of interest" description="Disordered" evidence="1">
    <location>
        <begin position="1"/>
        <end position="37"/>
    </location>
</feature>
<comment type="caution">
    <text evidence="2">The sequence shown here is derived from an EMBL/GenBank/DDBJ whole genome shotgun (WGS) entry which is preliminary data.</text>
</comment>
<keyword evidence="3" id="KW-1185">Reference proteome</keyword>
<evidence type="ECO:0000256" key="1">
    <source>
        <dbReference type="SAM" id="MobiDB-lite"/>
    </source>
</evidence>
<reference evidence="2 3" key="1">
    <citation type="submission" date="2018-11" db="EMBL/GenBank/DDBJ databases">
        <title>Sequencing the genomes of 1000 actinobacteria strains.</title>
        <authorList>
            <person name="Klenk H.-P."/>
        </authorList>
    </citation>
    <scope>NUCLEOTIDE SEQUENCE [LARGE SCALE GENOMIC DNA]</scope>
    <source>
        <strain evidence="2 3">DSM 44231</strain>
    </source>
</reference>